<feature type="compositionally biased region" description="Polar residues" evidence="1">
    <location>
        <begin position="404"/>
        <end position="417"/>
    </location>
</feature>
<evidence type="ECO:0000256" key="2">
    <source>
        <dbReference type="SAM" id="Phobius"/>
    </source>
</evidence>
<gene>
    <name evidence="3" type="ORF">SPOG_05687</name>
</gene>
<dbReference type="EMBL" id="KE546988">
    <property type="protein sequence ID" value="EPY53064.1"/>
    <property type="molecule type" value="Genomic_DNA"/>
</dbReference>
<dbReference type="HOGENOM" id="CLU_051896_0_0_1"/>
<reference evidence="3 4" key="1">
    <citation type="journal article" date="2011" name="Science">
        <title>Comparative functional genomics of the fission yeasts.</title>
        <authorList>
            <person name="Rhind N."/>
            <person name="Chen Z."/>
            <person name="Yassour M."/>
            <person name="Thompson D.A."/>
            <person name="Haas B.J."/>
            <person name="Habib N."/>
            <person name="Wapinski I."/>
            <person name="Roy S."/>
            <person name="Lin M.F."/>
            <person name="Heiman D.I."/>
            <person name="Young S.K."/>
            <person name="Furuya K."/>
            <person name="Guo Y."/>
            <person name="Pidoux A."/>
            <person name="Chen H.M."/>
            <person name="Robbertse B."/>
            <person name="Goldberg J.M."/>
            <person name="Aoki K."/>
            <person name="Bayne E.H."/>
            <person name="Berlin A.M."/>
            <person name="Desjardins C.A."/>
            <person name="Dobbs E."/>
            <person name="Dukaj L."/>
            <person name="Fan L."/>
            <person name="FitzGerald M.G."/>
            <person name="French C."/>
            <person name="Gujja S."/>
            <person name="Hansen K."/>
            <person name="Keifenheim D."/>
            <person name="Levin J.Z."/>
            <person name="Mosher R.A."/>
            <person name="Mueller C.A."/>
            <person name="Pfiffner J."/>
            <person name="Priest M."/>
            <person name="Russ C."/>
            <person name="Smialowska A."/>
            <person name="Swoboda P."/>
            <person name="Sykes S.M."/>
            <person name="Vaughn M."/>
            <person name="Vengrova S."/>
            <person name="Yoder R."/>
            <person name="Zeng Q."/>
            <person name="Allshire R."/>
            <person name="Baulcombe D."/>
            <person name="Birren B.W."/>
            <person name="Brown W."/>
            <person name="Ekwall K."/>
            <person name="Kellis M."/>
            <person name="Leatherwood J."/>
            <person name="Levin H."/>
            <person name="Margalit H."/>
            <person name="Martienssen R."/>
            <person name="Nieduszynski C.A."/>
            <person name="Spatafora J.W."/>
            <person name="Friedman N."/>
            <person name="Dalgaard J.Z."/>
            <person name="Baumann P."/>
            <person name="Niki H."/>
            <person name="Regev A."/>
            <person name="Nusbaum C."/>
        </authorList>
    </citation>
    <scope>NUCLEOTIDE SEQUENCE [LARGE SCALE GENOMIC DNA]</scope>
    <source>
        <strain evidence="4">OY26 / ATCC MYA-4695 / CBS 11777 / NBRC 106824 / NRRL Y48691</strain>
    </source>
</reference>
<evidence type="ECO:0000313" key="3">
    <source>
        <dbReference type="EMBL" id="EPY53064.1"/>
    </source>
</evidence>
<keyword evidence="2" id="KW-0472">Membrane</keyword>
<dbReference type="Proteomes" id="UP000015464">
    <property type="component" value="Unassembled WGS sequence"/>
</dbReference>
<feature type="region of interest" description="Disordered" evidence="1">
    <location>
        <begin position="1"/>
        <end position="26"/>
    </location>
</feature>
<keyword evidence="2" id="KW-0812">Transmembrane</keyword>
<feature type="compositionally biased region" description="Basic residues" evidence="1">
    <location>
        <begin position="379"/>
        <end position="390"/>
    </location>
</feature>
<evidence type="ECO:0000313" key="4">
    <source>
        <dbReference type="Proteomes" id="UP000015464"/>
    </source>
</evidence>
<protein>
    <submittedName>
        <fullName evidence="3">Uncharacterized protein</fullName>
    </submittedName>
</protein>
<dbReference type="GeneID" id="25039409"/>
<proteinExistence type="predicted"/>
<organism evidence="3 4">
    <name type="scientific">Schizosaccharomyces cryophilus (strain OY26 / ATCC MYA-4695 / CBS 11777 / NBRC 106824 / NRRL Y48691)</name>
    <name type="common">Fission yeast</name>
    <dbReference type="NCBI Taxonomy" id="653667"/>
    <lineage>
        <taxon>Eukaryota</taxon>
        <taxon>Fungi</taxon>
        <taxon>Dikarya</taxon>
        <taxon>Ascomycota</taxon>
        <taxon>Taphrinomycotina</taxon>
        <taxon>Schizosaccharomycetes</taxon>
        <taxon>Schizosaccharomycetales</taxon>
        <taxon>Schizosaccharomycetaceae</taxon>
        <taxon>Schizosaccharomyces</taxon>
    </lineage>
</organism>
<dbReference type="AlphaFoldDB" id="S9W3D6"/>
<sequence length="417" mass="47142">MSEKREWTNEAWKNDNNVGKMKPNDTNFSEYDILRKSSVQLDLPSYSEVCYNSGDDLEKGLFTPIPPTYKQLQLSNTDESDDNQVHTNEVHGRMAEPVPDRSWGKLYPRLHLHAEFIKDSSLSKEIALPLLGGLILVLFFISAVLISLVLDIIVWCISMVPDLAVLLGRSLGHFSEYLLDRVLGRIFPYFWRKFILPLTIIFGYTTNQSFGNDPDSTNFVELDELDARVETPTSTPNNIEVPSSPFGKIHTKANHSKKSVGHSAREQEIEMQTFGDTVVLDIIVWCISMVPDLAVLLGRSLGHFSEYLLDRVLGRIFPYFWRKFILPLTIIFGYTTNQSFGNDPDSTNFVELDELDARVETPTSTPNNIEVPSSPFGKIHTKANHSKKSVGHSAREQEIEMQTFGDTGSPTLNDHTK</sequence>
<name>S9W3D6_SCHCR</name>
<evidence type="ECO:0000256" key="1">
    <source>
        <dbReference type="SAM" id="MobiDB-lite"/>
    </source>
</evidence>
<keyword evidence="2" id="KW-1133">Transmembrane helix</keyword>
<dbReference type="RefSeq" id="XP_013022114.1">
    <property type="nucleotide sequence ID" value="XM_013166660.1"/>
</dbReference>
<feature type="region of interest" description="Disordered" evidence="1">
    <location>
        <begin position="360"/>
        <end position="417"/>
    </location>
</feature>
<accession>S9W3D6</accession>
<feature type="transmembrane region" description="Helical" evidence="2">
    <location>
        <begin position="126"/>
        <end position="146"/>
    </location>
</feature>
<keyword evidence="4" id="KW-1185">Reference proteome</keyword>
<feature type="compositionally biased region" description="Polar residues" evidence="1">
    <location>
        <begin position="361"/>
        <end position="371"/>
    </location>
</feature>